<dbReference type="GO" id="GO:0047372">
    <property type="term" value="F:monoacylglycerol lipase activity"/>
    <property type="evidence" value="ECO:0007669"/>
    <property type="project" value="TreeGrafter"/>
</dbReference>
<dbReference type="OrthoDB" id="5954035at2759"/>
<comment type="similarity">
    <text evidence="1">Belongs to the AB hydrolase superfamily. AB hydrolase 4 family.</text>
</comment>
<evidence type="ECO:0000313" key="2">
    <source>
        <dbReference type="EMBL" id="KAF8910682.1"/>
    </source>
</evidence>
<dbReference type="Gene3D" id="3.40.50.1820">
    <property type="entry name" value="alpha/beta hydrolase"/>
    <property type="match status" value="1"/>
</dbReference>
<dbReference type="GO" id="GO:0008126">
    <property type="term" value="F:acetylesterase activity"/>
    <property type="evidence" value="ECO:0007669"/>
    <property type="project" value="TreeGrafter"/>
</dbReference>
<protein>
    <submittedName>
        <fullName evidence="2">Alpha/Beta hydrolase protein</fullName>
    </submittedName>
</protein>
<comment type="caution">
    <text evidence="2">The sequence shown here is derived from an EMBL/GenBank/DDBJ whole genome shotgun (WGS) entry which is preliminary data.</text>
</comment>
<accession>A0A9P5TU44</accession>
<organism evidence="2 3">
    <name type="scientific">Gymnopilus junonius</name>
    <name type="common">Spectacular rustgill mushroom</name>
    <name type="synonym">Gymnopilus spectabilis subsp. junonius</name>
    <dbReference type="NCBI Taxonomy" id="109634"/>
    <lineage>
        <taxon>Eukaryota</taxon>
        <taxon>Fungi</taxon>
        <taxon>Dikarya</taxon>
        <taxon>Basidiomycota</taxon>
        <taxon>Agaricomycotina</taxon>
        <taxon>Agaricomycetes</taxon>
        <taxon>Agaricomycetidae</taxon>
        <taxon>Agaricales</taxon>
        <taxon>Agaricineae</taxon>
        <taxon>Hymenogastraceae</taxon>
        <taxon>Gymnopilus</taxon>
    </lineage>
</organism>
<dbReference type="PANTHER" id="PTHR10794:SF63">
    <property type="entry name" value="ALPHA_BETA HYDROLASE 1, ISOFORM A"/>
    <property type="match status" value="1"/>
</dbReference>
<reference evidence="2" key="1">
    <citation type="submission" date="2020-11" db="EMBL/GenBank/DDBJ databases">
        <authorList>
            <consortium name="DOE Joint Genome Institute"/>
            <person name="Ahrendt S."/>
            <person name="Riley R."/>
            <person name="Andreopoulos W."/>
            <person name="LaButti K."/>
            <person name="Pangilinan J."/>
            <person name="Ruiz-duenas F.J."/>
            <person name="Barrasa J.M."/>
            <person name="Sanchez-Garcia M."/>
            <person name="Camarero S."/>
            <person name="Miyauchi S."/>
            <person name="Serrano A."/>
            <person name="Linde D."/>
            <person name="Babiker R."/>
            <person name="Drula E."/>
            <person name="Ayuso-Fernandez I."/>
            <person name="Pacheco R."/>
            <person name="Padilla G."/>
            <person name="Ferreira P."/>
            <person name="Barriuso J."/>
            <person name="Kellner H."/>
            <person name="Castanera R."/>
            <person name="Alfaro M."/>
            <person name="Ramirez L."/>
            <person name="Pisabarro A.G."/>
            <person name="Kuo A."/>
            <person name="Tritt A."/>
            <person name="Lipzen A."/>
            <person name="He G."/>
            <person name="Yan M."/>
            <person name="Ng V."/>
            <person name="Cullen D."/>
            <person name="Martin F."/>
            <person name="Rosso M.-N."/>
            <person name="Henrissat B."/>
            <person name="Hibbett D."/>
            <person name="Martinez A.T."/>
            <person name="Grigoriev I.V."/>
        </authorList>
    </citation>
    <scope>NUCLEOTIDE SEQUENCE</scope>
    <source>
        <strain evidence="2">AH 44721</strain>
    </source>
</reference>
<dbReference type="GO" id="GO:0051792">
    <property type="term" value="P:medium-chain fatty acid biosynthetic process"/>
    <property type="evidence" value="ECO:0007669"/>
    <property type="project" value="TreeGrafter"/>
</dbReference>
<sequence>MALQGRKKAFYAPVTRVCYHTVSAGSHEPYLRAILARACRPVLRGGLGYGSVVVTHRGCAGVPITSPRLYTAGHTEDLKQALMYLLYHYPQSRLLGLGFSLGANVMTRYVSEEGDKSRLPSAVVLSCPWDMQKNGHALVSTFAGKNLYARGMGRNMVRLVRRHERSLRKFPDHPICKELPSVLALRFPTLPHFDDTFTRRVGGEAPTFPIPTIDDYYFWASSDKRIQDIGIPFLSINSDDDPVVTSVPLDSKGNGSIVMVLTKKVGYLGWFTSGSERWTTQPILEWLELMGNGVVLDNSPHLPLSVDCDGFIRGKEEQLACTVEAVNDGVIDGTEGDQSLLRLS</sequence>
<dbReference type="Proteomes" id="UP000724874">
    <property type="component" value="Unassembled WGS sequence"/>
</dbReference>
<dbReference type="SUPFAM" id="SSF53474">
    <property type="entry name" value="alpha/beta-Hydrolases"/>
    <property type="match status" value="1"/>
</dbReference>
<dbReference type="InterPro" id="IPR029058">
    <property type="entry name" value="AB_hydrolase_fold"/>
</dbReference>
<keyword evidence="2" id="KW-0378">Hydrolase</keyword>
<evidence type="ECO:0000313" key="3">
    <source>
        <dbReference type="Proteomes" id="UP000724874"/>
    </source>
</evidence>
<gene>
    <name evidence="2" type="ORF">CPB84DRAFT_1812762</name>
</gene>
<keyword evidence="3" id="KW-1185">Reference proteome</keyword>
<dbReference type="InterPro" id="IPR050960">
    <property type="entry name" value="AB_hydrolase_4_sf"/>
</dbReference>
<dbReference type="EMBL" id="JADNYJ010000006">
    <property type="protein sequence ID" value="KAF8910682.1"/>
    <property type="molecule type" value="Genomic_DNA"/>
</dbReference>
<dbReference type="GO" id="GO:0051793">
    <property type="term" value="P:medium-chain fatty acid catabolic process"/>
    <property type="evidence" value="ECO:0007669"/>
    <property type="project" value="TreeGrafter"/>
</dbReference>
<dbReference type="AlphaFoldDB" id="A0A9P5TU44"/>
<dbReference type="PANTHER" id="PTHR10794">
    <property type="entry name" value="ABHYDROLASE DOMAIN-CONTAINING PROTEIN"/>
    <property type="match status" value="1"/>
</dbReference>
<proteinExistence type="inferred from homology"/>
<evidence type="ECO:0000256" key="1">
    <source>
        <dbReference type="ARBA" id="ARBA00010884"/>
    </source>
</evidence>
<name>A0A9P5TU44_GYMJU</name>